<proteinExistence type="inferred from homology"/>
<dbReference type="Proteomes" id="UP000005259">
    <property type="component" value="Chromosome"/>
</dbReference>
<evidence type="ECO:0000256" key="4">
    <source>
        <dbReference type="ARBA" id="ARBA00022989"/>
    </source>
</evidence>
<gene>
    <name evidence="7" type="ORF">BTG_18805</name>
</gene>
<evidence type="ECO:0000313" key="7">
    <source>
        <dbReference type="EMBL" id="AFQ17189.1"/>
    </source>
</evidence>
<evidence type="ECO:0000256" key="6">
    <source>
        <dbReference type="SAM" id="Phobius"/>
    </source>
</evidence>
<feature type="transmembrane region" description="Helical" evidence="6">
    <location>
        <begin position="213"/>
        <end position="230"/>
    </location>
</feature>
<evidence type="ECO:0000256" key="5">
    <source>
        <dbReference type="ARBA" id="ARBA00023136"/>
    </source>
</evidence>
<comment type="subcellular location">
    <subcellularLocation>
        <location evidence="1">Membrane</location>
        <topology evidence="1">Multi-pass membrane protein</topology>
    </subcellularLocation>
</comment>
<keyword evidence="5 6" id="KW-0472">Membrane</keyword>
<dbReference type="PANTHER" id="PTHR31885">
    <property type="entry name" value="GH04784P"/>
    <property type="match status" value="1"/>
</dbReference>
<keyword evidence="4 6" id="KW-1133">Transmembrane helix</keyword>
<dbReference type="GO" id="GO:0016020">
    <property type="term" value="C:membrane"/>
    <property type="evidence" value="ECO:0007669"/>
    <property type="project" value="UniProtKB-SubCell"/>
</dbReference>
<name>A0A9W3NYQ1_BACTU</name>
<accession>A0A9W3NYQ1</accession>
<dbReference type="InterPro" id="IPR012506">
    <property type="entry name" value="TMEM86B-like"/>
</dbReference>
<dbReference type="Pfam" id="PF07947">
    <property type="entry name" value="YhhN"/>
    <property type="match status" value="1"/>
</dbReference>
<feature type="transmembrane region" description="Helical" evidence="6">
    <location>
        <begin position="154"/>
        <end position="175"/>
    </location>
</feature>
<dbReference type="EMBL" id="CP003752">
    <property type="protein sequence ID" value="AFQ17189.1"/>
    <property type="molecule type" value="Genomic_DNA"/>
</dbReference>
<dbReference type="PANTHER" id="PTHR31885:SF6">
    <property type="entry name" value="GH04784P"/>
    <property type="match status" value="1"/>
</dbReference>
<dbReference type="AlphaFoldDB" id="A0A9W3NYQ1"/>
<evidence type="ECO:0000256" key="1">
    <source>
        <dbReference type="ARBA" id="ARBA00004141"/>
    </source>
</evidence>
<evidence type="ECO:0000256" key="2">
    <source>
        <dbReference type="ARBA" id="ARBA00007375"/>
    </source>
</evidence>
<feature type="transmembrane region" description="Helical" evidence="6">
    <location>
        <begin position="42"/>
        <end position="62"/>
    </location>
</feature>
<comment type="similarity">
    <text evidence="2">Belongs to the TMEM86 family.</text>
</comment>
<feature type="transmembrane region" description="Helical" evidence="6">
    <location>
        <begin position="68"/>
        <end position="89"/>
    </location>
</feature>
<feature type="transmembrane region" description="Helical" evidence="6">
    <location>
        <begin position="181"/>
        <end position="201"/>
    </location>
</feature>
<protein>
    <recommendedName>
        <fullName evidence="9">Lysoplasmalogenase</fullName>
    </recommendedName>
</protein>
<evidence type="ECO:0008006" key="9">
    <source>
        <dbReference type="Google" id="ProtNLM"/>
    </source>
</evidence>
<dbReference type="KEGG" id="bti:BTG_18805"/>
<evidence type="ECO:0000256" key="3">
    <source>
        <dbReference type="ARBA" id="ARBA00022692"/>
    </source>
</evidence>
<evidence type="ECO:0000313" key="8">
    <source>
        <dbReference type="Proteomes" id="UP000005259"/>
    </source>
</evidence>
<keyword evidence="3 6" id="KW-0812">Transmembrane</keyword>
<organism evidence="7 8">
    <name type="scientific">Bacillus thuringiensis HD-771</name>
    <dbReference type="NCBI Taxonomy" id="1218175"/>
    <lineage>
        <taxon>Bacteria</taxon>
        <taxon>Bacillati</taxon>
        <taxon>Bacillota</taxon>
        <taxon>Bacilli</taxon>
        <taxon>Bacillales</taxon>
        <taxon>Bacillaceae</taxon>
        <taxon>Bacillus</taxon>
        <taxon>Bacillus cereus group</taxon>
    </lineage>
</organism>
<feature type="transmembrane region" description="Helical" evidence="6">
    <location>
        <begin position="121"/>
        <end position="142"/>
    </location>
</feature>
<sequence>MRRTYYESTLRGVNWANTSFFIGAIYAIGQTKRTKVNMPLPLAIRLILSFSLTGSAIWIWLQDPSVEYSTWVALGMTLSTVGDLFMAGLIPIGHRLIGGMVTFALAHCFYVKAFLQTGISWNGFWIGLLVYGLFLIVGWFFFIRNDKQDKLFTIGALIYGLWVGGMACFAFALYYENTGIWWIPAFGGLLFVISDFIIGVTDIGGRKLKYEPLWIWFTYVAAQMCIVYVGL</sequence>
<feature type="transmembrane region" description="Helical" evidence="6">
    <location>
        <begin position="12"/>
        <end position="30"/>
    </location>
</feature>
<dbReference type="GO" id="GO:0016787">
    <property type="term" value="F:hydrolase activity"/>
    <property type="evidence" value="ECO:0007669"/>
    <property type="project" value="TreeGrafter"/>
</dbReference>
<reference evidence="7 8" key="1">
    <citation type="submission" date="2012-08" db="EMBL/GenBank/DDBJ databases">
        <authorList>
            <person name="Doggett N."/>
            <person name="Teshima H."/>
            <person name="Bruce D."/>
            <person name="Detter J.C."/>
            <person name="Johnson S.L."/>
            <person name="Han C."/>
        </authorList>
    </citation>
    <scope>NUCLEOTIDE SEQUENCE [LARGE SCALE GENOMIC DNA]</scope>
    <source>
        <strain evidence="7 8">HD-771</strain>
    </source>
</reference>